<dbReference type="GeneID" id="20077369"/>
<dbReference type="InterPro" id="IPR041243">
    <property type="entry name" value="STI1/HOP_DP"/>
</dbReference>
<dbReference type="InterPro" id="IPR011990">
    <property type="entry name" value="TPR-like_helical_dom_sf"/>
</dbReference>
<dbReference type="Pfam" id="PF17830">
    <property type="entry name" value="STI1-HOP_DP"/>
    <property type="match status" value="1"/>
</dbReference>
<dbReference type="GO" id="GO:0006620">
    <property type="term" value="P:post-translational protein targeting to endoplasmic reticulum membrane"/>
    <property type="evidence" value="ECO:0007669"/>
    <property type="project" value="TreeGrafter"/>
</dbReference>
<dbReference type="GO" id="GO:0016020">
    <property type="term" value="C:membrane"/>
    <property type="evidence" value="ECO:0007669"/>
    <property type="project" value="TreeGrafter"/>
</dbReference>
<dbReference type="OrthoDB" id="2423701at2759"/>
<dbReference type="PANTHER" id="PTHR45831">
    <property type="entry name" value="LD24721P"/>
    <property type="match status" value="1"/>
</dbReference>
<dbReference type="AlphaFoldDB" id="A0A024UVB2"/>
<dbReference type="eggNOG" id="KOG0553">
    <property type="taxonomic scope" value="Eukaryota"/>
</dbReference>
<reference evidence="5" key="1">
    <citation type="submission" date="2013-12" db="EMBL/GenBank/DDBJ databases">
        <title>The Genome Sequence of Aphanomyces invadans NJM9701.</title>
        <authorList>
            <consortium name="The Broad Institute Genomics Platform"/>
            <person name="Russ C."/>
            <person name="Tyler B."/>
            <person name="van West P."/>
            <person name="Dieguez-Uribeondo J."/>
            <person name="Young S.K."/>
            <person name="Zeng Q."/>
            <person name="Gargeya S."/>
            <person name="Fitzgerald M."/>
            <person name="Abouelleil A."/>
            <person name="Alvarado L."/>
            <person name="Chapman S.B."/>
            <person name="Gainer-Dewar J."/>
            <person name="Goldberg J."/>
            <person name="Griggs A."/>
            <person name="Gujja S."/>
            <person name="Hansen M."/>
            <person name="Howarth C."/>
            <person name="Imamovic A."/>
            <person name="Ireland A."/>
            <person name="Larimer J."/>
            <person name="McCowan C."/>
            <person name="Murphy C."/>
            <person name="Pearson M."/>
            <person name="Poon T.W."/>
            <person name="Priest M."/>
            <person name="Roberts A."/>
            <person name="Saif S."/>
            <person name="Shea T."/>
            <person name="Sykes S."/>
            <person name="Wortman J."/>
            <person name="Nusbaum C."/>
            <person name="Birren B."/>
        </authorList>
    </citation>
    <scope>NUCLEOTIDE SEQUENCE [LARGE SCALE GENOMIC DNA]</scope>
    <source>
        <strain evidence="5">NJM9701</strain>
    </source>
</reference>
<dbReference type="InterPro" id="IPR019734">
    <property type="entry name" value="TPR_rpt"/>
</dbReference>
<accession>A0A024UVB2</accession>
<dbReference type="SMART" id="SM00028">
    <property type="entry name" value="TPR"/>
    <property type="match status" value="3"/>
</dbReference>
<gene>
    <name evidence="5" type="ORF">H310_00319</name>
</gene>
<name>A0A024UVB2_9STRA</name>
<dbReference type="Gene3D" id="1.10.260.100">
    <property type="match status" value="1"/>
</dbReference>
<evidence type="ECO:0000313" key="5">
    <source>
        <dbReference type="EMBL" id="ETW09867.1"/>
    </source>
</evidence>
<dbReference type="PROSITE" id="PS50005">
    <property type="entry name" value="TPR"/>
    <property type="match status" value="2"/>
</dbReference>
<dbReference type="GO" id="GO:0072380">
    <property type="term" value="C:TRC complex"/>
    <property type="evidence" value="ECO:0007669"/>
    <property type="project" value="TreeGrafter"/>
</dbReference>
<dbReference type="InterPro" id="IPR006636">
    <property type="entry name" value="STI1_HS-bd"/>
</dbReference>
<dbReference type="VEuPathDB" id="FungiDB:H310_00319"/>
<dbReference type="Pfam" id="PF00515">
    <property type="entry name" value="TPR_1"/>
    <property type="match status" value="1"/>
</dbReference>
<dbReference type="STRING" id="157072.A0A024UVB2"/>
<dbReference type="PANTHER" id="PTHR45831:SF2">
    <property type="entry name" value="LD24721P"/>
    <property type="match status" value="1"/>
</dbReference>
<dbReference type="InterPro" id="IPR047150">
    <property type="entry name" value="SGT"/>
</dbReference>
<proteinExistence type="predicted"/>
<dbReference type="EMBL" id="KI913952">
    <property type="protein sequence ID" value="ETW09867.1"/>
    <property type="molecule type" value="Genomic_DNA"/>
</dbReference>
<dbReference type="GO" id="GO:0060090">
    <property type="term" value="F:molecular adaptor activity"/>
    <property type="evidence" value="ECO:0007669"/>
    <property type="project" value="TreeGrafter"/>
</dbReference>
<keyword evidence="2 3" id="KW-0802">TPR repeat</keyword>
<feature type="domain" description="STI1" evidence="4">
    <location>
        <begin position="370"/>
        <end position="420"/>
    </location>
</feature>
<evidence type="ECO:0000256" key="2">
    <source>
        <dbReference type="ARBA" id="ARBA00022803"/>
    </source>
</evidence>
<evidence type="ECO:0000259" key="4">
    <source>
        <dbReference type="SMART" id="SM00727"/>
    </source>
</evidence>
<feature type="domain" description="STI1" evidence="4">
    <location>
        <begin position="306"/>
        <end position="349"/>
    </location>
</feature>
<dbReference type="Gene3D" id="1.25.40.10">
    <property type="entry name" value="Tetratricopeptide repeat domain"/>
    <property type="match status" value="1"/>
</dbReference>
<sequence>MSGITESEKVLLFSVLEFLAPLATKDGVDAIKVRAAVQSLQEAFHVNPSDAALKQRLGLKNYSLSDVFLAGAKSLQLVTSTTPAAAEDPVITANPGLWQKWLAKLDAKGFFNGVTSGTPEYDELYKKALSKFKEKFGSEKAAPPSLSKEEKEAKAETLKASGNAALSAKDYVKAEQLYLEAIELSPAGPNSHIYLSNLAAAQMYLEKYDDVIDICEKSIALNPKYVKAYSRLGAAYVQLEDYDLAIDAFNRGLEADPSNEMCKTGLNDARNRQDRLQARSAPAAPSGGGGMPDLSALAGMMGGAGGAGGLAGLMSNPAMQQMAAQMMQNPQMMAMAQNMMKDPAAMSRMMGAMGGGGGSGGAPDLSSLLTPEALESFRNSPQVNALRSDPVMTDFFRDMDAGGPQAAMRHMSNPAVAAKLQGLLGNMM</sequence>
<dbReference type="RefSeq" id="XP_008861278.1">
    <property type="nucleotide sequence ID" value="XM_008863056.1"/>
</dbReference>
<protein>
    <recommendedName>
        <fullName evidence="4">STI1 domain-containing protein</fullName>
    </recommendedName>
</protein>
<evidence type="ECO:0000256" key="3">
    <source>
        <dbReference type="PROSITE-ProRule" id="PRU00339"/>
    </source>
</evidence>
<dbReference type="PROSITE" id="PS50293">
    <property type="entry name" value="TPR_REGION"/>
    <property type="match status" value="1"/>
</dbReference>
<keyword evidence="1" id="KW-0677">Repeat</keyword>
<dbReference type="SMART" id="SM00727">
    <property type="entry name" value="STI1"/>
    <property type="match status" value="2"/>
</dbReference>
<evidence type="ECO:0000256" key="1">
    <source>
        <dbReference type="ARBA" id="ARBA00022737"/>
    </source>
</evidence>
<organism evidence="5">
    <name type="scientific">Aphanomyces invadans</name>
    <dbReference type="NCBI Taxonomy" id="157072"/>
    <lineage>
        <taxon>Eukaryota</taxon>
        <taxon>Sar</taxon>
        <taxon>Stramenopiles</taxon>
        <taxon>Oomycota</taxon>
        <taxon>Saprolegniomycetes</taxon>
        <taxon>Saprolegniales</taxon>
        <taxon>Verrucalvaceae</taxon>
        <taxon>Aphanomyces</taxon>
    </lineage>
</organism>
<feature type="repeat" description="TPR" evidence="3">
    <location>
        <begin position="155"/>
        <end position="188"/>
    </location>
</feature>
<dbReference type="SUPFAM" id="SSF48452">
    <property type="entry name" value="TPR-like"/>
    <property type="match status" value="1"/>
</dbReference>
<feature type="repeat" description="TPR" evidence="3">
    <location>
        <begin position="226"/>
        <end position="259"/>
    </location>
</feature>